<dbReference type="VEuPathDB" id="FungiDB:BDBG_17179"/>
<protein>
    <submittedName>
        <fullName evidence="1">Uncharacterized protein</fullName>
    </submittedName>
</protein>
<keyword evidence="2" id="KW-1185">Reference proteome</keyword>
<proteinExistence type="predicted"/>
<dbReference type="STRING" id="559298.A0A179UQB4"/>
<dbReference type="KEGG" id="bgh:BDBG_17179"/>
<dbReference type="EMBL" id="GG657456">
    <property type="protein sequence ID" value="OAT09221.1"/>
    <property type="molecule type" value="Genomic_DNA"/>
</dbReference>
<sequence length="128" mass="14698">MLSRQVAGRRSPAFLLTCHQIHNEAAPLFYSTPVFQETWNPFAKLIGPENLFTCQIPPGATHPSTSSWRRVAPDRPLPPSVAGGANQRQWWDRCCGPRRWRRIVATTRTRRGTSMMSSAIYWRRKCMD</sequence>
<organism evidence="1 2">
    <name type="scientific">Blastomyces gilchristii (strain SLH14081)</name>
    <name type="common">Blastomyces dermatitidis</name>
    <dbReference type="NCBI Taxonomy" id="559298"/>
    <lineage>
        <taxon>Eukaryota</taxon>
        <taxon>Fungi</taxon>
        <taxon>Dikarya</taxon>
        <taxon>Ascomycota</taxon>
        <taxon>Pezizomycotina</taxon>
        <taxon>Eurotiomycetes</taxon>
        <taxon>Eurotiomycetidae</taxon>
        <taxon>Onygenales</taxon>
        <taxon>Ajellomycetaceae</taxon>
        <taxon>Blastomyces</taxon>
    </lineage>
</organism>
<dbReference type="AlphaFoldDB" id="A0A179UQB4"/>
<evidence type="ECO:0000313" key="2">
    <source>
        <dbReference type="Proteomes" id="UP000002038"/>
    </source>
</evidence>
<name>A0A179UQB4_BLAGS</name>
<dbReference type="RefSeq" id="XP_031578705.1">
    <property type="nucleotide sequence ID" value="XM_031724960.1"/>
</dbReference>
<dbReference type="Proteomes" id="UP000002038">
    <property type="component" value="Unassembled WGS sequence"/>
</dbReference>
<gene>
    <name evidence="1" type="ORF">BDBG_17179</name>
</gene>
<accession>A0A179UQB4</accession>
<reference evidence="2" key="1">
    <citation type="journal article" date="2015" name="PLoS Genet.">
        <title>The dynamic genome and transcriptome of the human fungal pathogen Blastomyces and close relative Emmonsia.</title>
        <authorList>
            <person name="Munoz J.F."/>
            <person name="Gauthier G.M."/>
            <person name="Desjardins C.A."/>
            <person name="Gallo J.E."/>
            <person name="Holder J."/>
            <person name="Sullivan T.D."/>
            <person name="Marty A.J."/>
            <person name="Carmen J.C."/>
            <person name="Chen Z."/>
            <person name="Ding L."/>
            <person name="Gujja S."/>
            <person name="Magrini V."/>
            <person name="Misas E."/>
            <person name="Mitreva M."/>
            <person name="Priest M."/>
            <person name="Saif S."/>
            <person name="Whiston E.A."/>
            <person name="Young S."/>
            <person name="Zeng Q."/>
            <person name="Goldman W.E."/>
            <person name="Mardis E.R."/>
            <person name="Taylor J.W."/>
            <person name="McEwen J.G."/>
            <person name="Clay O.K."/>
            <person name="Klein B.S."/>
            <person name="Cuomo C.A."/>
        </authorList>
    </citation>
    <scope>NUCLEOTIDE SEQUENCE [LARGE SCALE GENOMIC DNA]</scope>
    <source>
        <strain evidence="2">SLH14081</strain>
    </source>
</reference>
<dbReference type="GeneID" id="42528986"/>
<evidence type="ECO:0000313" key="1">
    <source>
        <dbReference type="EMBL" id="OAT09221.1"/>
    </source>
</evidence>